<gene>
    <name evidence="11 12" type="primary">lpxB</name>
    <name evidence="12" type="ORF">ACFOSU_16830</name>
</gene>
<dbReference type="RefSeq" id="WP_380691077.1">
    <property type="nucleotide sequence ID" value="NZ_JBHRSS010000008.1"/>
</dbReference>
<evidence type="ECO:0000313" key="13">
    <source>
        <dbReference type="Proteomes" id="UP001595462"/>
    </source>
</evidence>
<evidence type="ECO:0000313" key="12">
    <source>
        <dbReference type="EMBL" id="MFC3105538.1"/>
    </source>
</evidence>
<evidence type="ECO:0000256" key="1">
    <source>
        <dbReference type="ARBA" id="ARBA00002056"/>
    </source>
</evidence>
<dbReference type="SUPFAM" id="SSF53756">
    <property type="entry name" value="UDP-Glycosyltransferase/glycogen phosphorylase"/>
    <property type="match status" value="1"/>
</dbReference>
<proteinExistence type="inferred from homology"/>
<dbReference type="PANTHER" id="PTHR30372">
    <property type="entry name" value="LIPID-A-DISACCHARIDE SYNTHASE"/>
    <property type="match status" value="1"/>
</dbReference>
<name>A0ABV7EUK2_9GAMM</name>
<evidence type="ECO:0000256" key="6">
    <source>
        <dbReference type="ARBA" id="ARBA00022556"/>
    </source>
</evidence>
<keyword evidence="5 11" id="KW-0444">Lipid biosynthesis</keyword>
<keyword evidence="6 11" id="KW-0441">Lipid A biosynthesis</keyword>
<dbReference type="EC" id="2.4.1.182" evidence="3 11"/>
<dbReference type="NCBIfam" id="TIGR00215">
    <property type="entry name" value="lpxB"/>
    <property type="match status" value="1"/>
</dbReference>
<evidence type="ECO:0000256" key="4">
    <source>
        <dbReference type="ARBA" id="ARBA00020902"/>
    </source>
</evidence>
<dbReference type="InterPro" id="IPR003835">
    <property type="entry name" value="Glyco_trans_19"/>
</dbReference>
<dbReference type="GO" id="GO:0008915">
    <property type="term" value="F:lipid-A-disaccharide synthase activity"/>
    <property type="evidence" value="ECO:0007669"/>
    <property type="project" value="UniProtKB-EC"/>
</dbReference>
<dbReference type="EMBL" id="JBHRSS010000008">
    <property type="protein sequence ID" value="MFC3105538.1"/>
    <property type="molecule type" value="Genomic_DNA"/>
</dbReference>
<keyword evidence="8 11" id="KW-0808">Transferase</keyword>
<reference evidence="13" key="1">
    <citation type="journal article" date="2019" name="Int. J. Syst. Evol. Microbiol.">
        <title>The Global Catalogue of Microorganisms (GCM) 10K type strain sequencing project: providing services to taxonomists for standard genome sequencing and annotation.</title>
        <authorList>
            <consortium name="The Broad Institute Genomics Platform"/>
            <consortium name="The Broad Institute Genome Sequencing Center for Infectious Disease"/>
            <person name="Wu L."/>
            <person name="Ma J."/>
        </authorList>
    </citation>
    <scope>NUCLEOTIDE SEQUENCE [LARGE SCALE GENOMIC DNA]</scope>
    <source>
        <strain evidence="13">KCTC 52640</strain>
    </source>
</reference>
<comment type="pathway">
    <text evidence="11">Bacterial outer membrane biogenesis; LPS lipid A biosynthesis.</text>
</comment>
<sequence length="387" mass="42211">MDTAKAPCFVIVAGEQSGDALGAGLIRALRLYYPDARFEGVTGPLMRAQGCKSLADVEELSLFGVSEVIGQIPRVLNLRRRLFASIMRTRPIVFIGIDAPAFNTGLERRLKQAGITTVHYVCPTAWAWRQGRTRSIRRAVDLLLAIFPFETQFFAAHDIPVTFVGHPLADEMPLHPDAASARAALGLPADGQLVGLLPGSRRAEVRELGPRFLQTARWLTQRLPGIRFVAPMATPAVRALFESQLAAHGQDIDVTLVDGRAREVMRAVDVLLLASGTASLEALLAKTPMVVSYVLSPSNYWIARSLNLIKIEYVSMPNLLAGAALVPELLQQDADVPILGPWVYRLLTSATARSRQIDAFEAIHRQLACNADTQAARAVVELIGRRA</sequence>
<comment type="function">
    <text evidence="1 11">Condensation of UDP-2,3-diacylglucosamine and 2,3-diacylglucosamine-1-phosphate to form lipid A disaccharide, a precursor of lipid A, a phosphorylated glycolipid that anchors the lipopolysaccharide to the outer membrane of the cell.</text>
</comment>
<evidence type="ECO:0000256" key="2">
    <source>
        <dbReference type="ARBA" id="ARBA00007868"/>
    </source>
</evidence>
<dbReference type="Proteomes" id="UP001595462">
    <property type="component" value="Unassembled WGS sequence"/>
</dbReference>
<dbReference type="HAMAP" id="MF_00392">
    <property type="entry name" value="LpxB"/>
    <property type="match status" value="1"/>
</dbReference>
<evidence type="ECO:0000256" key="9">
    <source>
        <dbReference type="ARBA" id="ARBA00023098"/>
    </source>
</evidence>
<evidence type="ECO:0000256" key="10">
    <source>
        <dbReference type="ARBA" id="ARBA00048975"/>
    </source>
</evidence>
<evidence type="ECO:0000256" key="11">
    <source>
        <dbReference type="HAMAP-Rule" id="MF_00392"/>
    </source>
</evidence>
<keyword evidence="9 11" id="KW-0443">Lipid metabolism</keyword>
<dbReference type="PANTHER" id="PTHR30372:SF4">
    <property type="entry name" value="LIPID-A-DISACCHARIDE SYNTHASE, MITOCHONDRIAL-RELATED"/>
    <property type="match status" value="1"/>
</dbReference>
<evidence type="ECO:0000256" key="3">
    <source>
        <dbReference type="ARBA" id="ARBA00012687"/>
    </source>
</evidence>
<comment type="similarity">
    <text evidence="2 11">Belongs to the LpxB family.</text>
</comment>
<protein>
    <recommendedName>
        <fullName evidence="4 11">Lipid-A-disaccharide synthase</fullName>
        <ecNumber evidence="3 11">2.4.1.182</ecNumber>
    </recommendedName>
</protein>
<accession>A0ABV7EUK2</accession>
<keyword evidence="7 11" id="KW-0328">Glycosyltransferase</keyword>
<comment type="catalytic activity">
    <reaction evidence="10 11">
        <text>a lipid X + a UDP-2-N,3-O-bis[(3R)-3-hydroxyacyl]-alpha-D-glucosamine = a lipid A disaccharide + UDP + H(+)</text>
        <dbReference type="Rhea" id="RHEA:67828"/>
        <dbReference type="ChEBI" id="CHEBI:15378"/>
        <dbReference type="ChEBI" id="CHEBI:58223"/>
        <dbReference type="ChEBI" id="CHEBI:137748"/>
        <dbReference type="ChEBI" id="CHEBI:176338"/>
        <dbReference type="ChEBI" id="CHEBI:176343"/>
        <dbReference type="EC" id="2.4.1.182"/>
    </reaction>
</comment>
<evidence type="ECO:0000256" key="8">
    <source>
        <dbReference type="ARBA" id="ARBA00022679"/>
    </source>
</evidence>
<organism evidence="12 13">
    <name type="scientific">Salinisphaera aquimarina</name>
    <dbReference type="NCBI Taxonomy" id="2094031"/>
    <lineage>
        <taxon>Bacteria</taxon>
        <taxon>Pseudomonadati</taxon>
        <taxon>Pseudomonadota</taxon>
        <taxon>Gammaproteobacteria</taxon>
        <taxon>Salinisphaerales</taxon>
        <taxon>Salinisphaeraceae</taxon>
        <taxon>Salinisphaera</taxon>
    </lineage>
</organism>
<evidence type="ECO:0000256" key="5">
    <source>
        <dbReference type="ARBA" id="ARBA00022516"/>
    </source>
</evidence>
<keyword evidence="13" id="KW-1185">Reference proteome</keyword>
<comment type="caution">
    <text evidence="12">The sequence shown here is derived from an EMBL/GenBank/DDBJ whole genome shotgun (WGS) entry which is preliminary data.</text>
</comment>
<evidence type="ECO:0000256" key="7">
    <source>
        <dbReference type="ARBA" id="ARBA00022676"/>
    </source>
</evidence>
<dbReference type="Pfam" id="PF02684">
    <property type="entry name" value="LpxB"/>
    <property type="match status" value="1"/>
</dbReference>